<dbReference type="EMBL" id="CM029050">
    <property type="protein sequence ID" value="KAG2568836.1"/>
    <property type="molecule type" value="Genomic_DNA"/>
</dbReference>
<accession>A0A8T0QDF3</accession>
<comment type="caution">
    <text evidence="1">The sequence shown here is derived from an EMBL/GenBank/DDBJ whole genome shotgun (WGS) entry which is preliminary data.</text>
</comment>
<keyword evidence="2" id="KW-1185">Reference proteome</keyword>
<evidence type="ECO:0000313" key="2">
    <source>
        <dbReference type="Proteomes" id="UP000823388"/>
    </source>
</evidence>
<sequence length="121" mass="12732">MSQPRLPAGPNRCTPLLSSALADASDLQRAGAPYDLLRSEVLAVGPAFIVGATFTITLGPATPWTIPRAHDLAQLRTPSLRHPPNRAAAADDVATPPSSPRLPMVLPWNLSASRPYGSLCS</sequence>
<proteinExistence type="predicted"/>
<gene>
    <name evidence="1" type="ORF">PVAP13_7NG398425</name>
</gene>
<protein>
    <submittedName>
        <fullName evidence="1">Uncharacterized protein</fullName>
    </submittedName>
</protein>
<name>A0A8T0QDF3_PANVG</name>
<evidence type="ECO:0000313" key="1">
    <source>
        <dbReference type="EMBL" id="KAG2568836.1"/>
    </source>
</evidence>
<dbReference type="AlphaFoldDB" id="A0A8T0QDF3"/>
<reference evidence="1" key="1">
    <citation type="submission" date="2020-05" db="EMBL/GenBank/DDBJ databases">
        <title>WGS assembly of Panicum virgatum.</title>
        <authorList>
            <person name="Lovell J.T."/>
            <person name="Jenkins J."/>
            <person name="Shu S."/>
            <person name="Juenger T.E."/>
            <person name="Schmutz J."/>
        </authorList>
    </citation>
    <scope>NUCLEOTIDE SEQUENCE</scope>
    <source>
        <strain evidence="1">AP13</strain>
    </source>
</reference>
<organism evidence="1 2">
    <name type="scientific">Panicum virgatum</name>
    <name type="common">Blackwell switchgrass</name>
    <dbReference type="NCBI Taxonomy" id="38727"/>
    <lineage>
        <taxon>Eukaryota</taxon>
        <taxon>Viridiplantae</taxon>
        <taxon>Streptophyta</taxon>
        <taxon>Embryophyta</taxon>
        <taxon>Tracheophyta</taxon>
        <taxon>Spermatophyta</taxon>
        <taxon>Magnoliopsida</taxon>
        <taxon>Liliopsida</taxon>
        <taxon>Poales</taxon>
        <taxon>Poaceae</taxon>
        <taxon>PACMAD clade</taxon>
        <taxon>Panicoideae</taxon>
        <taxon>Panicodae</taxon>
        <taxon>Paniceae</taxon>
        <taxon>Panicinae</taxon>
        <taxon>Panicum</taxon>
        <taxon>Panicum sect. Hiantes</taxon>
    </lineage>
</organism>
<dbReference type="Proteomes" id="UP000823388">
    <property type="component" value="Chromosome 7N"/>
</dbReference>